<reference evidence="6" key="1">
    <citation type="submission" date="2016-01" db="EMBL/GenBank/DDBJ databases">
        <authorList>
            <person name="Peeters C."/>
        </authorList>
    </citation>
    <scope>NUCLEOTIDE SEQUENCE [LARGE SCALE GENOMIC DNA]</scope>
    <source>
        <strain evidence="6">LMG 29326</strain>
    </source>
</reference>
<dbReference type="PROSITE" id="PS50883">
    <property type="entry name" value="EAL"/>
    <property type="match status" value="1"/>
</dbReference>
<dbReference type="STRING" id="1777144.AWB83_06675"/>
<dbReference type="OrthoDB" id="9813903at2"/>
<accession>A0A158E845</accession>
<dbReference type="SMART" id="SM00086">
    <property type="entry name" value="PAC"/>
    <property type="match status" value="2"/>
</dbReference>
<keyword evidence="7" id="KW-1185">Reference proteome</keyword>
<evidence type="ECO:0000259" key="3">
    <source>
        <dbReference type="PROSITE" id="PS50113"/>
    </source>
</evidence>
<dbReference type="InterPro" id="IPR013655">
    <property type="entry name" value="PAS_fold_3"/>
</dbReference>
<feature type="transmembrane region" description="Helical" evidence="2">
    <location>
        <begin position="49"/>
        <end position="70"/>
    </location>
</feature>
<dbReference type="Gene3D" id="3.30.70.270">
    <property type="match status" value="1"/>
</dbReference>
<dbReference type="Gene3D" id="3.30.450.20">
    <property type="entry name" value="PAS domain"/>
    <property type="match status" value="2"/>
</dbReference>
<dbReference type="Gene3D" id="3.20.20.450">
    <property type="entry name" value="EAL domain"/>
    <property type="match status" value="1"/>
</dbReference>
<keyword evidence="2" id="KW-1133">Transmembrane helix</keyword>
<dbReference type="InterPro" id="IPR000014">
    <property type="entry name" value="PAS"/>
</dbReference>
<dbReference type="InterPro" id="IPR000700">
    <property type="entry name" value="PAS-assoc_C"/>
</dbReference>
<dbReference type="NCBIfam" id="TIGR00254">
    <property type="entry name" value="GGDEF"/>
    <property type="match status" value="1"/>
</dbReference>
<dbReference type="Proteomes" id="UP000054978">
    <property type="component" value="Unassembled WGS sequence"/>
</dbReference>
<dbReference type="InterPro" id="IPR029787">
    <property type="entry name" value="Nucleotide_cyclase"/>
</dbReference>
<dbReference type="SMART" id="SM00267">
    <property type="entry name" value="GGDEF"/>
    <property type="match status" value="1"/>
</dbReference>
<keyword evidence="2" id="KW-0812">Transmembrane</keyword>
<dbReference type="Pfam" id="PF08448">
    <property type="entry name" value="PAS_4"/>
    <property type="match status" value="1"/>
</dbReference>
<dbReference type="InterPro" id="IPR035919">
    <property type="entry name" value="EAL_sf"/>
</dbReference>
<feature type="region of interest" description="Disordered" evidence="1">
    <location>
        <begin position="1"/>
        <end position="21"/>
    </location>
</feature>
<evidence type="ECO:0000259" key="4">
    <source>
        <dbReference type="PROSITE" id="PS50883"/>
    </source>
</evidence>
<dbReference type="InterPro" id="IPR013656">
    <property type="entry name" value="PAS_4"/>
</dbReference>
<dbReference type="InterPro" id="IPR000160">
    <property type="entry name" value="GGDEF_dom"/>
</dbReference>
<dbReference type="SUPFAM" id="SSF55785">
    <property type="entry name" value="PYP-like sensor domain (PAS domain)"/>
    <property type="match status" value="2"/>
</dbReference>
<dbReference type="Pfam" id="PF00990">
    <property type="entry name" value="GGDEF"/>
    <property type="match status" value="1"/>
</dbReference>
<dbReference type="CDD" id="cd01949">
    <property type="entry name" value="GGDEF"/>
    <property type="match status" value="1"/>
</dbReference>
<organism evidence="6 7">
    <name type="scientific">Caballeronia ptereochthonis</name>
    <dbReference type="NCBI Taxonomy" id="1777144"/>
    <lineage>
        <taxon>Bacteria</taxon>
        <taxon>Pseudomonadati</taxon>
        <taxon>Pseudomonadota</taxon>
        <taxon>Betaproteobacteria</taxon>
        <taxon>Burkholderiales</taxon>
        <taxon>Burkholderiaceae</taxon>
        <taxon>Caballeronia</taxon>
    </lineage>
</organism>
<name>A0A158E845_9BURK</name>
<dbReference type="PROSITE" id="PS50113">
    <property type="entry name" value="PAC"/>
    <property type="match status" value="1"/>
</dbReference>
<dbReference type="SMART" id="SM00052">
    <property type="entry name" value="EAL"/>
    <property type="match status" value="1"/>
</dbReference>
<evidence type="ECO:0000256" key="1">
    <source>
        <dbReference type="SAM" id="MobiDB-lite"/>
    </source>
</evidence>
<dbReference type="InterPro" id="IPR043128">
    <property type="entry name" value="Rev_trsase/Diguanyl_cyclase"/>
</dbReference>
<dbReference type="InterPro" id="IPR052155">
    <property type="entry name" value="Biofilm_reg_signaling"/>
</dbReference>
<dbReference type="PROSITE" id="PS50887">
    <property type="entry name" value="GGDEF"/>
    <property type="match status" value="1"/>
</dbReference>
<dbReference type="InterPro" id="IPR001610">
    <property type="entry name" value="PAC"/>
</dbReference>
<dbReference type="SUPFAM" id="SSF141868">
    <property type="entry name" value="EAL domain-like"/>
    <property type="match status" value="1"/>
</dbReference>
<feature type="domain" description="EAL" evidence="4">
    <location>
        <begin position="531"/>
        <end position="785"/>
    </location>
</feature>
<feature type="domain" description="GGDEF" evidence="5">
    <location>
        <begin position="390"/>
        <end position="523"/>
    </location>
</feature>
<comment type="caution">
    <text evidence="6">The sequence shown here is derived from an EMBL/GenBank/DDBJ whole genome shotgun (WGS) entry which is preliminary data.</text>
</comment>
<dbReference type="EMBL" id="FCOB02000053">
    <property type="protein sequence ID" value="SAL02880.1"/>
    <property type="molecule type" value="Genomic_DNA"/>
</dbReference>
<dbReference type="PANTHER" id="PTHR44757:SF2">
    <property type="entry name" value="BIOFILM ARCHITECTURE MAINTENANCE PROTEIN MBAA"/>
    <property type="match status" value="1"/>
</dbReference>
<evidence type="ECO:0000313" key="7">
    <source>
        <dbReference type="Proteomes" id="UP000054978"/>
    </source>
</evidence>
<sequence>MSNASRPVSEQRGGSAAGIRGAQSNASSQNQQFLSFVLARHARGVPLRLSGLALVAAAAFGVASLILHVLGDLAPPVRLCLAVGASAAVFAFALRHLLGAQSRAIAAQSLASALLDANRECIKLLDVNGRMLRISEFGAELMQATSPEALAGANWLGFWSGDDAAAASAAFDGALRGARTSFTGACATTKGGEKWWHSRLIPIMDARNQRVLALLCASSDVTREKKLSTDLRAKEQLMSEMETHVRMAFYSYSADFSYFHHVSAGSCAVFGIDPAVLHEHPTAWLELVLPDDLPPLQAEMSRIVAESTEGRIQYRIRRADGAVRWIRSTGFPVRDEAGTVTHIVGISEDVTAEHEYLAELDRLAYSDALTGLANRSALVRRIEERCAAGLPFGLMFIDLDRFKVLNDTLGHTAADRLLREIGDIIKAALPQDAYVARLGGDEFAALLSAPTERTRLSRAAESVLAALAESGRLGRAEAFVTASIGISMYPQDGADQEALLTNADIAMYAAKKAGRNGFRFTGKHATERIIDFELERDLPAALAGDQFVLHYQSIHEPRSLDVHSVEALIRWRHPTRGLISPSVFIPILEESGFIVQVGGWVIDRALGQLARWRQAGATALGVSINVSARQLVSCDIVEVVNEALRRHGVPHSSLQIEITESALMENPTLAQETLSALRQLGVRVAIDDFGTGHSSLRYLADFAPHALKLDRSFIARMPSDDSIRMIVRGMIDISHGLGVRVIAEGVEHAAQLDMLIDAHCDLIQGYHLSRPLPAEQIMGLTARGATMFEAS</sequence>
<proteinExistence type="predicted"/>
<feature type="domain" description="PAC" evidence="3">
    <location>
        <begin position="310"/>
        <end position="362"/>
    </location>
</feature>
<dbReference type="RefSeq" id="WP_087049935.1">
    <property type="nucleotide sequence ID" value="NZ_FCOB02000053.1"/>
</dbReference>
<dbReference type="CDD" id="cd01948">
    <property type="entry name" value="EAL"/>
    <property type="match status" value="1"/>
</dbReference>
<dbReference type="PANTHER" id="PTHR44757">
    <property type="entry name" value="DIGUANYLATE CYCLASE DGCP"/>
    <property type="match status" value="1"/>
</dbReference>
<dbReference type="NCBIfam" id="TIGR00229">
    <property type="entry name" value="sensory_box"/>
    <property type="match status" value="1"/>
</dbReference>
<evidence type="ECO:0000313" key="6">
    <source>
        <dbReference type="EMBL" id="SAL02880.1"/>
    </source>
</evidence>
<dbReference type="InterPro" id="IPR035965">
    <property type="entry name" value="PAS-like_dom_sf"/>
</dbReference>
<dbReference type="Pfam" id="PF00563">
    <property type="entry name" value="EAL"/>
    <property type="match status" value="1"/>
</dbReference>
<protein>
    <submittedName>
        <fullName evidence="6">Diguanylate cyclase/phosphodiesterase with PAS/PAC and GAF sensor(S)</fullName>
    </submittedName>
</protein>
<dbReference type="Pfam" id="PF08447">
    <property type="entry name" value="PAS_3"/>
    <property type="match status" value="1"/>
</dbReference>
<gene>
    <name evidence="6" type="ORF">AWB83_06675</name>
</gene>
<dbReference type="AlphaFoldDB" id="A0A158E845"/>
<evidence type="ECO:0000259" key="5">
    <source>
        <dbReference type="PROSITE" id="PS50887"/>
    </source>
</evidence>
<dbReference type="SUPFAM" id="SSF55073">
    <property type="entry name" value="Nucleotide cyclase"/>
    <property type="match status" value="1"/>
</dbReference>
<dbReference type="InterPro" id="IPR001633">
    <property type="entry name" value="EAL_dom"/>
</dbReference>
<dbReference type="CDD" id="cd00130">
    <property type="entry name" value="PAS"/>
    <property type="match status" value="1"/>
</dbReference>
<evidence type="ECO:0000256" key="2">
    <source>
        <dbReference type="SAM" id="Phobius"/>
    </source>
</evidence>
<keyword evidence="2" id="KW-0472">Membrane</keyword>